<evidence type="ECO:0000313" key="4">
    <source>
        <dbReference type="Proteomes" id="UP000036958"/>
    </source>
</evidence>
<evidence type="ECO:0000313" key="3">
    <source>
        <dbReference type="EMBL" id="KOH47037.1"/>
    </source>
</evidence>
<dbReference type="PANTHER" id="PTHR30437">
    <property type="entry name" value="TRANSCRIPTION ELONGATION FACTOR GREA"/>
    <property type="match status" value="1"/>
</dbReference>
<dbReference type="RefSeq" id="WP_053178841.1">
    <property type="nucleotide sequence ID" value="NZ_LGIA01000008.1"/>
</dbReference>
<dbReference type="PATRIC" id="fig|1409788.3.peg.173"/>
<dbReference type="Proteomes" id="UP000036958">
    <property type="component" value="Unassembled WGS sequence"/>
</dbReference>
<evidence type="ECO:0000259" key="1">
    <source>
        <dbReference type="Pfam" id="PF01272"/>
    </source>
</evidence>
<dbReference type="Gene3D" id="3.10.50.30">
    <property type="entry name" value="Transcription elongation factor, GreA/GreB, C-terminal domain"/>
    <property type="match status" value="1"/>
</dbReference>
<dbReference type="PANTHER" id="PTHR30437:SF5">
    <property type="entry name" value="REGULATOR OF NUCLEOSIDE DIPHOSPHATE KINASE"/>
    <property type="match status" value="1"/>
</dbReference>
<gene>
    <name evidence="3" type="ORF">NC99_01670</name>
</gene>
<dbReference type="InterPro" id="IPR001437">
    <property type="entry name" value="Tscrpt_elong_fac_GreA/B_C"/>
</dbReference>
<proteinExistence type="predicted"/>
<dbReference type="Pfam" id="PF14760">
    <property type="entry name" value="Rnk_N"/>
    <property type="match status" value="1"/>
</dbReference>
<name>A0A0L8VFT1_9BACT</name>
<dbReference type="GO" id="GO:0006354">
    <property type="term" value="P:DNA-templated transcription elongation"/>
    <property type="evidence" value="ECO:0007669"/>
    <property type="project" value="TreeGrafter"/>
</dbReference>
<dbReference type="OrthoDB" id="192847at2"/>
<dbReference type="STRING" id="1409788.NC99_01670"/>
<reference evidence="4" key="1">
    <citation type="submission" date="2015-07" db="EMBL/GenBank/DDBJ databases">
        <title>Genome sequencing of Sunxiuqinia dokdonensis strain SK.</title>
        <authorList>
            <person name="Ahn S."/>
            <person name="Kim B.-C."/>
        </authorList>
    </citation>
    <scope>NUCLEOTIDE SEQUENCE [LARGE SCALE GENOMIC DNA]</scope>
    <source>
        <strain evidence="4">SK</strain>
    </source>
</reference>
<dbReference type="GO" id="GO:0003677">
    <property type="term" value="F:DNA binding"/>
    <property type="evidence" value="ECO:0007669"/>
    <property type="project" value="InterPro"/>
</dbReference>
<dbReference type="AlphaFoldDB" id="A0A0L8VFT1"/>
<keyword evidence="4" id="KW-1185">Reference proteome</keyword>
<feature type="domain" description="Transcription elongation factor GreA/GreB C-terminal" evidence="1">
    <location>
        <begin position="54"/>
        <end position="127"/>
    </location>
</feature>
<dbReference type="InterPro" id="IPR036953">
    <property type="entry name" value="GreA/GreB_C_sf"/>
</dbReference>
<dbReference type="InterPro" id="IPR029462">
    <property type="entry name" value="Rnk_N"/>
</dbReference>
<protein>
    <submittedName>
        <fullName evidence="3">Uncharacterized protein</fullName>
    </submittedName>
</protein>
<comment type="caution">
    <text evidence="3">The sequence shown here is derived from an EMBL/GenBank/DDBJ whole genome shotgun (WGS) entry which is preliminary data.</text>
</comment>
<dbReference type="InterPro" id="IPR023459">
    <property type="entry name" value="Tscrpt_elong_fac_GreA/B_fam"/>
</dbReference>
<dbReference type="GO" id="GO:0032784">
    <property type="term" value="P:regulation of DNA-templated transcription elongation"/>
    <property type="evidence" value="ECO:0007669"/>
    <property type="project" value="InterPro"/>
</dbReference>
<evidence type="ECO:0000259" key="2">
    <source>
        <dbReference type="Pfam" id="PF14760"/>
    </source>
</evidence>
<dbReference type="SUPFAM" id="SSF54534">
    <property type="entry name" value="FKBP-like"/>
    <property type="match status" value="1"/>
</dbReference>
<accession>A0A0L8VFT1</accession>
<sequence>MDNQIIITELDYVRLSKLILAERDVKTNEVRNLAFLSEEINRAEKVDSRVIEPDFVTMNSTVEIIDEDTKKSMTVKLVYPRESDFRNGRISILSPLGAALLGYKTGSIIAFDVPKGVKKMKIKSIIYQPEAQGEYTV</sequence>
<dbReference type="Pfam" id="PF01272">
    <property type="entry name" value="GreA_GreB"/>
    <property type="match status" value="1"/>
</dbReference>
<organism evidence="3 4">
    <name type="scientific">Sunxiuqinia dokdonensis</name>
    <dbReference type="NCBI Taxonomy" id="1409788"/>
    <lineage>
        <taxon>Bacteria</taxon>
        <taxon>Pseudomonadati</taxon>
        <taxon>Bacteroidota</taxon>
        <taxon>Bacteroidia</taxon>
        <taxon>Marinilabiliales</taxon>
        <taxon>Prolixibacteraceae</taxon>
        <taxon>Sunxiuqinia</taxon>
    </lineage>
</organism>
<feature type="domain" description="Regulator of nucleoside diphosphate kinase N-terminal" evidence="2">
    <location>
        <begin position="4"/>
        <end position="44"/>
    </location>
</feature>
<dbReference type="EMBL" id="LGIA01000008">
    <property type="protein sequence ID" value="KOH47037.1"/>
    <property type="molecule type" value="Genomic_DNA"/>
</dbReference>
<dbReference type="GO" id="GO:0070063">
    <property type="term" value="F:RNA polymerase binding"/>
    <property type="evidence" value="ECO:0007669"/>
    <property type="project" value="InterPro"/>
</dbReference>